<feature type="compositionally biased region" description="Basic residues" evidence="1">
    <location>
        <begin position="101"/>
        <end position="113"/>
    </location>
</feature>
<sequence length="170" mass="18398">MTEASFASLSPTLLARKGGAKPAMRPQLGPIPNATAENLEDLGWNDMGEDADTVRTADVVQLKPGKTEPEAEKPESDEPAVRKQQDALVETIRQDNVKARPAPKRKSATKQGKRAAFTLRLDADRHLKLRLAATMQGESAQSLVTAALDALLDDIEELDSLAARMKRTDG</sequence>
<gene>
    <name evidence="2" type="ORF">AMC99_02014</name>
</gene>
<dbReference type="OrthoDB" id="7507351at2"/>
<protein>
    <submittedName>
        <fullName evidence="2">Uncharacterized protein</fullName>
    </submittedName>
</protein>
<dbReference type="GO" id="GO:0006355">
    <property type="term" value="P:regulation of DNA-templated transcription"/>
    <property type="evidence" value="ECO:0007669"/>
    <property type="project" value="InterPro"/>
</dbReference>
<name>A0A0M4M946_9SPHN</name>
<dbReference type="EMBL" id="CP012669">
    <property type="protein sequence ID" value="ALE17301.1"/>
    <property type="molecule type" value="Genomic_DNA"/>
</dbReference>
<dbReference type="SUPFAM" id="SSF47598">
    <property type="entry name" value="Ribbon-helix-helix"/>
    <property type="match status" value="1"/>
</dbReference>
<dbReference type="KEGG" id="aep:AMC99_02014"/>
<dbReference type="RefSeq" id="WP_061926084.1">
    <property type="nucleotide sequence ID" value="NZ_CP012669.1"/>
</dbReference>
<feature type="compositionally biased region" description="Basic and acidic residues" evidence="1">
    <location>
        <begin position="65"/>
        <end position="85"/>
    </location>
</feature>
<feature type="region of interest" description="Disordered" evidence="1">
    <location>
        <begin position="16"/>
        <end position="113"/>
    </location>
</feature>
<dbReference type="STRING" id="361183.AMC99_02014"/>
<evidence type="ECO:0000313" key="3">
    <source>
        <dbReference type="Proteomes" id="UP000057938"/>
    </source>
</evidence>
<dbReference type="PATRIC" id="fig|361183.4.peg.1983"/>
<evidence type="ECO:0000313" key="2">
    <source>
        <dbReference type="EMBL" id="ALE17301.1"/>
    </source>
</evidence>
<keyword evidence="3" id="KW-1185">Reference proteome</keyword>
<proteinExistence type="predicted"/>
<dbReference type="AlphaFoldDB" id="A0A0M4M946"/>
<organism evidence="2 3">
    <name type="scientific">Altererythrobacter epoxidivorans</name>
    <dbReference type="NCBI Taxonomy" id="361183"/>
    <lineage>
        <taxon>Bacteria</taxon>
        <taxon>Pseudomonadati</taxon>
        <taxon>Pseudomonadota</taxon>
        <taxon>Alphaproteobacteria</taxon>
        <taxon>Sphingomonadales</taxon>
        <taxon>Erythrobacteraceae</taxon>
        <taxon>Altererythrobacter</taxon>
    </lineage>
</organism>
<evidence type="ECO:0000256" key="1">
    <source>
        <dbReference type="SAM" id="MobiDB-lite"/>
    </source>
</evidence>
<dbReference type="Proteomes" id="UP000057938">
    <property type="component" value="Chromosome"/>
</dbReference>
<reference evidence="2 3" key="1">
    <citation type="submission" date="2015-09" db="EMBL/GenBank/DDBJ databases">
        <title>Complete genome sequence of a benzo[a]pyrene-degrading bacterium Altererythrobacter epoxidivorans CGMCC 1.7731T.</title>
        <authorList>
            <person name="Li Z."/>
            <person name="Cheng H."/>
            <person name="Huo Y."/>
            <person name="Xu X."/>
        </authorList>
    </citation>
    <scope>NUCLEOTIDE SEQUENCE [LARGE SCALE GENOMIC DNA]</scope>
    <source>
        <strain evidence="2 3">CGMCC 1.7731</strain>
    </source>
</reference>
<dbReference type="InterPro" id="IPR010985">
    <property type="entry name" value="Ribbon_hlx_hlx"/>
</dbReference>
<accession>A0A0M4M946</accession>